<accession>A0A6L5Y792</accession>
<evidence type="ECO:0000313" key="2">
    <source>
        <dbReference type="Proteomes" id="UP000474676"/>
    </source>
</evidence>
<name>A0A6L5Y792_9FIRM</name>
<evidence type="ECO:0000313" key="1">
    <source>
        <dbReference type="EMBL" id="MST52559.1"/>
    </source>
</evidence>
<proteinExistence type="predicted"/>
<organism evidence="1 2">
    <name type="scientific">Hornefia butyriciproducens</name>
    <dbReference type="NCBI Taxonomy" id="2652293"/>
    <lineage>
        <taxon>Bacteria</taxon>
        <taxon>Bacillati</taxon>
        <taxon>Bacillota</taxon>
        <taxon>Clostridia</taxon>
        <taxon>Peptostreptococcales</taxon>
        <taxon>Anaerovoracaceae</taxon>
        <taxon>Hornefia</taxon>
    </lineage>
</organism>
<sequence>MNRMIHRLIDNAKDAIEDVNNNKNDEFYEGKKAAYYEMLDSLKNDLEIEDADIKEFGLDIDLDAMIEDHRAAF</sequence>
<reference evidence="1 2" key="1">
    <citation type="submission" date="2019-08" db="EMBL/GenBank/DDBJ databases">
        <title>In-depth cultivation of the pig gut microbiome towards novel bacterial diversity and tailored functional studies.</title>
        <authorList>
            <person name="Wylensek D."/>
            <person name="Hitch T.C.A."/>
            <person name="Clavel T."/>
        </authorList>
    </citation>
    <scope>NUCLEOTIDE SEQUENCE [LARGE SCALE GENOMIC DNA]</scope>
    <source>
        <strain evidence="1 2">WCA-MUC-591-APC-3H</strain>
    </source>
</reference>
<dbReference type="Proteomes" id="UP000474676">
    <property type="component" value="Unassembled WGS sequence"/>
</dbReference>
<dbReference type="AlphaFoldDB" id="A0A6L5Y792"/>
<comment type="caution">
    <text evidence="1">The sequence shown here is derived from an EMBL/GenBank/DDBJ whole genome shotgun (WGS) entry which is preliminary data.</text>
</comment>
<protein>
    <submittedName>
        <fullName evidence="1">Transposase</fullName>
    </submittedName>
</protein>
<gene>
    <name evidence="1" type="ORF">FYJ64_09625</name>
</gene>
<keyword evidence="2" id="KW-1185">Reference proteome</keyword>
<dbReference type="RefSeq" id="WP_154574998.1">
    <property type="nucleotide sequence ID" value="NZ_JAXDTB010000007.1"/>
</dbReference>
<dbReference type="EMBL" id="VUMZ01000010">
    <property type="protein sequence ID" value="MST52559.1"/>
    <property type="molecule type" value="Genomic_DNA"/>
</dbReference>